<evidence type="ECO:0000313" key="2">
    <source>
        <dbReference type="WBParaSite" id="SVE_0848500.1"/>
    </source>
</evidence>
<organism evidence="1 2">
    <name type="scientific">Strongyloides venezuelensis</name>
    <name type="common">Threadworm</name>
    <dbReference type="NCBI Taxonomy" id="75913"/>
    <lineage>
        <taxon>Eukaryota</taxon>
        <taxon>Metazoa</taxon>
        <taxon>Ecdysozoa</taxon>
        <taxon>Nematoda</taxon>
        <taxon>Chromadorea</taxon>
        <taxon>Rhabditida</taxon>
        <taxon>Tylenchina</taxon>
        <taxon>Panagrolaimomorpha</taxon>
        <taxon>Strongyloidoidea</taxon>
        <taxon>Strongyloididae</taxon>
        <taxon>Strongyloides</taxon>
    </lineage>
</organism>
<protein>
    <submittedName>
        <fullName evidence="2">Uncharacterized protein</fullName>
    </submittedName>
</protein>
<sequence>MKEVICQEIENVKSDQEHQNDPKIPKPNYVIHPYDTNKYLCIDFDGDRVLGSAAYAFELSKLSHFIIDDNILKLFPQSIRNFFQCSCIDGLCIGELISEKFHFNSTSKYVNATGNVKFQTATPDSFMTGTERKVLQKYYPPDFDGSKVSKIRTKKSSYFMQRATVPFNMQCNT</sequence>
<dbReference type="AlphaFoldDB" id="A0A0K0FHX0"/>
<reference evidence="2" key="2">
    <citation type="submission" date="2015-08" db="UniProtKB">
        <authorList>
            <consortium name="WormBaseParasite"/>
        </authorList>
    </citation>
    <scope>IDENTIFICATION</scope>
</reference>
<keyword evidence="1" id="KW-1185">Reference proteome</keyword>
<reference evidence="1" key="1">
    <citation type="submission" date="2014-07" db="EMBL/GenBank/DDBJ databases">
        <authorList>
            <person name="Martin A.A"/>
            <person name="De Silva N."/>
        </authorList>
    </citation>
    <scope>NUCLEOTIDE SEQUENCE</scope>
</reference>
<dbReference type="GO" id="GO:0000398">
    <property type="term" value="P:mRNA splicing, via spliceosome"/>
    <property type="evidence" value="ECO:0007669"/>
    <property type="project" value="InterPro"/>
</dbReference>
<dbReference type="WBParaSite" id="SVE_0848500.1">
    <property type="protein sequence ID" value="SVE_0848500.1"/>
    <property type="gene ID" value="SVE_0848500"/>
</dbReference>
<name>A0A0K0FHX0_STRVS</name>
<evidence type="ECO:0000313" key="1">
    <source>
        <dbReference type="Proteomes" id="UP000035680"/>
    </source>
</evidence>
<dbReference type="Pfam" id="PF04502">
    <property type="entry name" value="Saf4_Yju2"/>
    <property type="match status" value="1"/>
</dbReference>
<dbReference type="InterPro" id="IPR007590">
    <property type="entry name" value="Saf4/Yju2"/>
</dbReference>
<dbReference type="STRING" id="75913.A0A0K0FHX0"/>
<accession>A0A0K0FHX0</accession>
<dbReference type="Proteomes" id="UP000035680">
    <property type="component" value="Unassembled WGS sequence"/>
</dbReference>
<proteinExistence type="predicted"/>